<dbReference type="Gene3D" id="1.25.40.20">
    <property type="entry name" value="Ankyrin repeat-containing domain"/>
    <property type="match status" value="2"/>
</dbReference>
<feature type="repeat" description="ANK" evidence="3">
    <location>
        <begin position="60"/>
        <end position="92"/>
    </location>
</feature>
<dbReference type="STRING" id="1760988.SAMN02949497_4870"/>
<dbReference type="SMART" id="SM00248">
    <property type="entry name" value="ANK"/>
    <property type="match status" value="5"/>
</dbReference>
<evidence type="ECO:0000256" key="1">
    <source>
        <dbReference type="ARBA" id="ARBA00022737"/>
    </source>
</evidence>
<organism evidence="4 5">
    <name type="scientific">Methylomagnum ishizawai</name>
    <dbReference type="NCBI Taxonomy" id="1760988"/>
    <lineage>
        <taxon>Bacteria</taxon>
        <taxon>Pseudomonadati</taxon>
        <taxon>Pseudomonadota</taxon>
        <taxon>Gammaproteobacteria</taxon>
        <taxon>Methylococcales</taxon>
        <taxon>Methylococcaceae</taxon>
        <taxon>Methylomagnum</taxon>
    </lineage>
</organism>
<dbReference type="EMBL" id="FXAM01000006">
    <property type="protein sequence ID" value="SMF97886.1"/>
    <property type="molecule type" value="Genomic_DNA"/>
</dbReference>
<dbReference type="SUPFAM" id="SSF48403">
    <property type="entry name" value="Ankyrin repeat"/>
    <property type="match status" value="1"/>
</dbReference>
<dbReference type="AlphaFoldDB" id="A0A1Y6D5K6"/>
<dbReference type="Pfam" id="PF12796">
    <property type="entry name" value="Ank_2"/>
    <property type="match status" value="1"/>
</dbReference>
<keyword evidence="5" id="KW-1185">Reference proteome</keyword>
<gene>
    <name evidence="4" type="ORF">SAMN02949497_4870</name>
</gene>
<dbReference type="PROSITE" id="PS50088">
    <property type="entry name" value="ANK_REPEAT"/>
    <property type="match status" value="2"/>
</dbReference>
<evidence type="ECO:0000256" key="2">
    <source>
        <dbReference type="ARBA" id="ARBA00023043"/>
    </source>
</evidence>
<dbReference type="GO" id="GO:0010468">
    <property type="term" value="P:regulation of gene expression"/>
    <property type="evidence" value="ECO:0007669"/>
    <property type="project" value="TreeGrafter"/>
</dbReference>
<sequence length="253" mass="27943">MVYCAIEEGDYDAVMSYIIKYNEDLYIAENLISYALGYNKSELIQLLLEFGMDANKRYYDGSTLLHEAAQCGSERAIFPLIFAGAKLDSKDNRGWTPLHYATSMNFINTEVIGILLDFGANINSVDDEGFTPIYRSIELIGFGYPETGFGNFQFLLNRGANIHARLPDGGTLLHAAANALNYRDKRYKAAALSICKLLIESGLSICDIRNDGATVLNVCKSAAAVAALEKLSFDSTFLRTPSTIHKFPVHPQP</sequence>
<proteinExistence type="predicted"/>
<reference evidence="4 5" key="1">
    <citation type="submission" date="2016-12" db="EMBL/GenBank/DDBJ databases">
        <authorList>
            <person name="Song W.-J."/>
            <person name="Kurnit D.M."/>
        </authorList>
    </citation>
    <scope>NUCLEOTIDE SEQUENCE [LARGE SCALE GENOMIC DNA]</scope>
    <source>
        <strain evidence="4 5">175</strain>
    </source>
</reference>
<name>A0A1Y6D5K6_9GAMM</name>
<dbReference type="InterPro" id="IPR036770">
    <property type="entry name" value="Ankyrin_rpt-contain_sf"/>
</dbReference>
<evidence type="ECO:0000313" key="5">
    <source>
        <dbReference type="Proteomes" id="UP000192923"/>
    </source>
</evidence>
<evidence type="ECO:0000313" key="4">
    <source>
        <dbReference type="EMBL" id="SMF97886.1"/>
    </source>
</evidence>
<keyword evidence="1" id="KW-0677">Repeat</keyword>
<keyword evidence="2 3" id="KW-0040">ANK repeat</keyword>
<dbReference type="Proteomes" id="UP000192923">
    <property type="component" value="Unassembled WGS sequence"/>
</dbReference>
<evidence type="ECO:0000256" key="3">
    <source>
        <dbReference type="PROSITE-ProRule" id="PRU00023"/>
    </source>
</evidence>
<feature type="repeat" description="ANK" evidence="3">
    <location>
        <begin position="93"/>
        <end position="127"/>
    </location>
</feature>
<accession>A0A1Y6D5K6</accession>
<dbReference type="PANTHER" id="PTHR24124">
    <property type="entry name" value="ANKYRIN REPEAT FAMILY A"/>
    <property type="match status" value="1"/>
</dbReference>
<protein>
    <submittedName>
        <fullName evidence="4">Ankyrin repeat</fullName>
    </submittedName>
</protein>
<dbReference type="PANTHER" id="PTHR24124:SF14">
    <property type="entry name" value="CHROMOSOME UNDETERMINED SCAFFOLD_25, WHOLE GENOME SHOTGUN SEQUENCE"/>
    <property type="match status" value="1"/>
</dbReference>
<dbReference type="PROSITE" id="PS50297">
    <property type="entry name" value="ANK_REP_REGION"/>
    <property type="match status" value="2"/>
</dbReference>
<dbReference type="InterPro" id="IPR002110">
    <property type="entry name" value="Ankyrin_rpt"/>
</dbReference>